<name>A0A8S0PA09_OLEEU</name>
<sequence>MNFESLVPENASLRGHISQRSNLHIEHIQPCPDNHPVPVPTKKCKPKGATTRHLATVTKSRTCYLLESNIYTVDIEPCPDNDPMPVPARTNEVQGIPSFIEN</sequence>
<accession>A0A8S0PA09</accession>
<gene>
    <name evidence="2" type="ORF">OLEA9_A055458</name>
</gene>
<dbReference type="Gramene" id="OE9A055458T1">
    <property type="protein sequence ID" value="OE9A055458C1"/>
    <property type="gene ID" value="OE9A055458"/>
</dbReference>
<dbReference type="EMBL" id="CACTIH010000017">
    <property type="protein sequence ID" value="CAA2934660.1"/>
    <property type="molecule type" value="Genomic_DNA"/>
</dbReference>
<dbReference type="AlphaFoldDB" id="A0A8S0PA09"/>
<protein>
    <submittedName>
        <fullName evidence="2">Uncharacterized protein</fullName>
    </submittedName>
</protein>
<dbReference type="Proteomes" id="UP000594638">
    <property type="component" value="Unassembled WGS sequence"/>
</dbReference>
<feature type="region of interest" description="Disordered" evidence="1">
    <location>
        <begin position="77"/>
        <end position="102"/>
    </location>
</feature>
<organism evidence="2 3">
    <name type="scientific">Olea europaea subsp. europaea</name>
    <dbReference type="NCBI Taxonomy" id="158383"/>
    <lineage>
        <taxon>Eukaryota</taxon>
        <taxon>Viridiplantae</taxon>
        <taxon>Streptophyta</taxon>
        <taxon>Embryophyta</taxon>
        <taxon>Tracheophyta</taxon>
        <taxon>Spermatophyta</taxon>
        <taxon>Magnoliopsida</taxon>
        <taxon>eudicotyledons</taxon>
        <taxon>Gunneridae</taxon>
        <taxon>Pentapetalae</taxon>
        <taxon>asterids</taxon>
        <taxon>lamiids</taxon>
        <taxon>Lamiales</taxon>
        <taxon>Oleaceae</taxon>
        <taxon>Oleeae</taxon>
        <taxon>Olea</taxon>
    </lineage>
</organism>
<keyword evidence="3" id="KW-1185">Reference proteome</keyword>
<evidence type="ECO:0000256" key="1">
    <source>
        <dbReference type="SAM" id="MobiDB-lite"/>
    </source>
</evidence>
<reference evidence="2 3" key="1">
    <citation type="submission" date="2019-12" db="EMBL/GenBank/DDBJ databases">
        <authorList>
            <person name="Alioto T."/>
            <person name="Alioto T."/>
            <person name="Gomez Garrido J."/>
        </authorList>
    </citation>
    <scope>NUCLEOTIDE SEQUENCE [LARGE SCALE GENOMIC DNA]</scope>
</reference>
<evidence type="ECO:0000313" key="2">
    <source>
        <dbReference type="EMBL" id="CAA2934660.1"/>
    </source>
</evidence>
<comment type="caution">
    <text evidence="2">The sequence shown here is derived from an EMBL/GenBank/DDBJ whole genome shotgun (WGS) entry which is preliminary data.</text>
</comment>
<evidence type="ECO:0000313" key="3">
    <source>
        <dbReference type="Proteomes" id="UP000594638"/>
    </source>
</evidence>
<proteinExistence type="predicted"/>